<dbReference type="AlphaFoldDB" id="J9EXP0"/>
<reference evidence="2" key="1">
    <citation type="submission" date="2012-08" db="EMBL/GenBank/DDBJ databases">
        <title>The Genome Sequence of Wuchereria bancrofti.</title>
        <authorList>
            <person name="Nutman T.B."/>
            <person name="Fink D.L."/>
            <person name="Russ C."/>
            <person name="Young S."/>
            <person name="Zeng Q."/>
            <person name="Koehrsen M."/>
            <person name="Alvarado L."/>
            <person name="Berlin A."/>
            <person name="Chapman S.B."/>
            <person name="Chen Z."/>
            <person name="Freedman E."/>
            <person name="Gellesch M."/>
            <person name="Goldberg J."/>
            <person name="Griggs A."/>
            <person name="Gujja S."/>
            <person name="Heilman E.R."/>
            <person name="Heiman D."/>
            <person name="Hepburn T."/>
            <person name="Howarth C."/>
            <person name="Jen D."/>
            <person name="Larson L."/>
            <person name="Lewis B."/>
            <person name="Mehta T."/>
            <person name="Park D."/>
            <person name="Pearson M."/>
            <person name="Roberts A."/>
            <person name="Saif S."/>
            <person name="Shea T."/>
            <person name="Shenoy N."/>
            <person name="Sisk P."/>
            <person name="Stolte C."/>
            <person name="Sykes S."/>
            <person name="Walk T."/>
            <person name="White J."/>
            <person name="Yandava C."/>
            <person name="Haas B."/>
            <person name="Henn M.R."/>
            <person name="Nusbaum C."/>
            <person name="Birren B."/>
        </authorList>
    </citation>
    <scope>NUCLEOTIDE SEQUENCE [LARGE SCALE GENOMIC DNA]</scope>
    <source>
        <strain evidence="2">NA</strain>
    </source>
</reference>
<organism evidence="1 2">
    <name type="scientific">Wuchereria bancrofti</name>
    <dbReference type="NCBI Taxonomy" id="6293"/>
    <lineage>
        <taxon>Eukaryota</taxon>
        <taxon>Metazoa</taxon>
        <taxon>Ecdysozoa</taxon>
        <taxon>Nematoda</taxon>
        <taxon>Chromadorea</taxon>
        <taxon>Rhabditida</taxon>
        <taxon>Spirurina</taxon>
        <taxon>Spiruromorpha</taxon>
        <taxon>Filarioidea</taxon>
        <taxon>Onchocercidae</taxon>
        <taxon>Wuchereria</taxon>
    </lineage>
</organism>
<evidence type="ECO:0000313" key="2">
    <source>
        <dbReference type="Proteomes" id="UP000004810"/>
    </source>
</evidence>
<evidence type="ECO:0000313" key="1">
    <source>
        <dbReference type="EMBL" id="EJW79939.1"/>
    </source>
</evidence>
<gene>
    <name evidence="1" type="ORF">WUBG_09149</name>
</gene>
<sequence>MAEGIMRNIDLEGFINDEENQKLLVGFTDGLYARYWQKITGSMGGMLNQTVSAGGDNTQGLGNLIPAKYKKLLNNPMLKMFLGGMGGNQGENRRSKSFTLPIAPIVGILSMPTVKAVISDIVGGRPLQVMDDIGGIVGMGSDGVFHWDWLMANMIPLGLGIAIHKLIGGKLGVNRVLASAGVPILRI</sequence>
<accession>J9EXP0</accession>
<dbReference type="EMBL" id="ADBV01004969">
    <property type="protein sequence ID" value="EJW79939.1"/>
    <property type="molecule type" value="Genomic_DNA"/>
</dbReference>
<dbReference type="Proteomes" id="UP000004810">
    <property type="component" value="Unassembled WGS sequence"/>
</dbReference>
<comment type="caution">
    <text evidence="1">The sequence shown here is derived from an EMBL/GenBank/DDBJ whole genome shotgun (WGS) entry which is preliminary data.</text>
</comment>
<proteinExistence type="predicted"/>
<protein>
    <submittedName>
        <fullName evidence="1">Uncharacterized protein</fullName>
    </submittedName>
</protein>
<name>J9EXP0_WUCBA</name>